<reference evidence="1 2" key="1">
    <citation type="journal article" date="2021" name="Elife">
        <title>Chloroplast acquisition without the gene transfer in kleptoplastic sea slugs, Plakobranchus ocellatus.</title>
        <authorList>
            <person name="Maeda T."/>
            <person name="Takahashi S."/>
            <person name="Yoshida T."/>
            <person name="Shimamura S."/>
            <person name="Takaki Y."/>
            <person name="Nagai Y."/>
            <person name="Toyoda A."/>
            <person name="Suzuki Y."/>
            <person name="Arimoto A."/>
            <person name="Ishii H."/>
            <person name="Satoh N."/>
            <person name="Nishiyama T."/>
            <person name="Hasebe M."/>
            <person name="Maruyama T."/>
            <person name="Minagawa J."/>
            <person name="Obokata J."/>
            <person name="Shigenobu S."/>
        </authorList>
    </citation>
    <scope>NUCLEOTIDE SEQUENCE [LARGE SCALE GENOMIC DNA]</scope>
</reference>
<keyword evidence="2" id="KW-1185">Reference proteome</keyword>
<proteinExistence type="predicted"/>
<gene>
    <name evidence="1" type="ORF">PoB_004958200</name>
</gene>
<accession>A0AAV4BUM9</accession>
<dbReference type="EMBL" id="BLXT01005500">
    <property type="protein sequence ID" value="GFO23077.1"/>
    <property type="molecule type" value="Genomic_DNA"/>
</dbReference>
<organism evidence="1 2">
    <name type="scientific">Plakobranchus ocellatus</name>
    <dbReference type="NCBI Taxonomy" id="259542"/>
    <lineage>
        <taxon>Eukaryota</taxon>
        <taxon>Metazoa</taxon>
        <taxon>Spiralia</taxon>
        <taxon>Lophotrochozoa</taxon>
        <taxon>Mollusca</taxon>
        <taxon>Gastropoda</taxon>
        <taxon>Heterobranchia</taxon>
        <taxon>Euthyneura</taxon>
        <taxon>Panpulmonata</taxon>
        <taxon>Sacoglossa</taxon>
        <taxon>Placobranchoidea</taxon>
        <taxon>Plakobranchidae</taxon>
        <taxon>Plakobranchus</taxon>
    </lineage>
</organism>
<evidence type="ECO:0000313" key="1">
    <source>
        <dbReference type="EMBL" id="GFO23077.1"/>
    </source>
</evidence>
<name>A0AAV4BUM9_9GAST</name>
<dbReference type="AlphaFoldDB" id="A0AAV4BUM9"/>
<dbReference type="Proteomes" id="UP000735302">
    <property type="component" value="Unassembled WGS sequence"/>
</dbReference>
<evidence type="ECO:0000313" key="2">
    <source>
        <dbReference type="Proteomes" id="UP000735302"/>
    </source>
</evidence>
<protein>
    <submittedName>
        <fullName evidence="1">Transposon ty3-i Gag-Pol polyprotein</fullName>
    </submittedName>
</protein>
<sequence>MELFMTEASTKVPDLIVAVDHRPLLKILMTYPSPSSARFKERRLRYRFRIVHVPGIRHTAADAISRHPVGKSTSFDLPDDVAAESAHCLQPL</sequence>
<comment type="caution">
    <text evidence="1">The sequence shown here is derived from an EMBL/GenBank/DDBJ whole genome shotgun (WGS) entry which is preliminary data.</text>
</comment>